<proteinExistence type="predicted"/>
<feature type="compositionally biased region" description="Acidic residues" evidence="1">
    <location>
        <begin position="137"/>
        <end position="160"/>
    </location>
</feature>
<gene>
    <name evidence="2" type="ORF">DFP72DRAFT_473791</name>
</gene>
<reference evidence="2 3" key="1">
    <citation type="submission" date="2020-07" db="EMBL/GenBank/DDBJ databases">
        <title>Comparative genomics of pyrophilous fungi reveals a link between fire events and developmental genes.</title>
        <authorList>
            <consortium name="DOE Joint Genome Institute"/>
            <person name="Steindorff A.S."/>
            <person name="Carver A."/>
            <person name="Calhoun S."/>
            <person name="Stillman K."/>
            <person name="Liu H."/>
            <person name="Lipzen A."/>
            <person name="Pangilinan J."/>
            <person name="Labutti K."/>
            <person name="Bruns T.D."/>
            <person name="Grigoriev I.V."/>
        </authorList>
    </citation>
    <scope>NUCLEOTIDE SEQUENCE [LARGE SCALE GENOMIC DNA]</scope>
    <source>
        <strain evidence="2 3">CBS 144469</strain>
    </source>
</reference>
<protein>
    <submittedName>
        <fullName evidence="2">Uncharacterized protein</fullName>
    </submittedName>
</protein>
<evidence type="ECO:0000313" key="3">
    <source>
        <dbReference type="Proteomes" id="UP000521943"/>
    </source>
</evidence>
<dbReference type="Proteomes" id="UP000521943">
    <property type="component" value="Unassembled WGS sequence"/>
</dbReference>
<feature type="compositionally biased region" description="Low complexity" evidence="1">
    <location>
        <begin position="32"/>
        <end position="53"/>
    </location>
</feature>
<keyword evidence="3" id="KW-1185">Reference proteome</keyword>
<accession>A0A8H6HSV7</accession>
<evidence type="ECO:0000256" key="1">
    <source>
        <dbReference type="SAM" id="MobiDB-lite"/>
    </source>
</evidence>
<comment type="caution">
    <text evidence="2">The sequence shown here is derived from an EMBL/GenBank/DDBJ whole genome shotgun (WGS) entry which is preliminary data.</text>
</comment>
<name>A0A8H6HSV7_9AGAR</name>
<feature type="compositionally biased region" description="Polar residues" evidence="1">
    <location>
        <begin position="304"/>
        <end position="321"/>
    </location>
</feature>
<feature type="region of interest" description="Disordered" evidence="1">
    <location>
        <begin position="32"/>
        <end position="92"/>
    </location>
</feature>
<sequence length="448" mass="48010">MTAHATTTALSASIGSSAFMFTFTYPVPTVVSSSSAPFTTPTDDPSLSFSHLPPSLPAPLVPAASPSNVNSNGVESSSMGRANSSGAASFDTTVSLDDNNVASTTTSEHLRFRQSEPVAQTFQGGEDLDDAVSLGDGGDEDVPQNNGEEDLFDTENDGDESQPPLPDILDLSTSEGMNQALEDELDSIPGKFFRRLHQEARRAYGARNAAGPSSSGTSSKRAPRGLGRSWCTSCKELGGETCQYCRVKIDQGPSITRTYDESRYISAHLCPDTIVNKLLRPTAYLVQPNRLNLRRGTFEPNPSELIQGQPSQASLPQDSGSSNRISYPATGHCLGRSVGCLFGEGECTSMLLVFCAKGHTSVIFVATPPNAGSLYVSCADVHRAVRDAIARFDTKPWVYRENGVPVSSVVPPSELNWGSWYFGGIEQVVKGKNLWRVVLRDQEGNVVE</sequence>
<feature type="compositionally biased region" description="Polar residues" evidence="1">
    <location>
        <begin position="79"/>
        <end position="92"/>
    </location>
</feature>
<evidence type="ECO:0000313" key="2">
    <source>
        <dbReference type="EMBL" id="KAF6751737.1"/>
    </source>
</evidence>
<feature type="compositionally biased region" description="Low complexity" evidence="1">
    <location>
        <begin position="61"/>
        <end position="78"/>
    </location>
</feature>
<feature type="region of interest" description="Disordered" evidence="1">
    <location>
        <begin position="105"/>
        <end position="164"/>
    </location>
</feature>
<organism evidence="2 3">
    <name type="scientific">Ephemerocybe angulata</name>
    <dbReference type="NCBI Taxonomy" id="980116"/>
    <lineage>
        <taxon>Eukaryota</taxon>
        <taxon>Fungi</taxon>
        <taxon>Dikarya</taxon>
        <taxon>Basidiomycota</taxon>
        <taxon>Agaricomycotina</taxon>
        <taxon>Agaricomycetes</taxon>
        <taxon>Agaricomycetidae</taxon>
        <taxon>Agaricales</taxon>
        <taxon>Agaricineae</taxon>
        <taxon>Psathyrellaceae</taxon>
        <taxon>Ephemerocybe</taxon>
    </lineage>
</organism>
<dbReference type="AlphaFoldDB" id="A0A8H6HSV7"/>
<dbReference type="EMBL" id="JACGCI010000048">
    <property type="protein sequence ID" value="KAF6751737.1"/>
    <property type="molecule type" value="Genomic_DNA"/>
</dbReference>
<feature type="region of interest" description="Disordered" evidence="1">
    <location>
        <begin position="204"/>
        <end position="225"/>
    </location>
</feature>
<dbReference type="OrthoDB" id="10600867at2759"/>
<feature type="region of interest" description="Disordered" evidence="1">
    <location>
        <begin position="295"/>
        <end position="321"/>
    </location>
</feature>